<protein>
    <recommendedName>
        <fullName evidence="5">Protein FAM167A</fullName>
    </recommendedName>
</protein>
<evidence type="ECO:0000256" key="2">
    <source>
        <dbReference type="SAM" id="MobiDB-lite"/>
    </source>
</evidence>
<dbReference type="STRING" id="6573.A0A210PPW2"/>
<dbReference type="AlphaFoldDB" id="A0A210PPW2"/>
<organism evidence="3 4">
    <name type="scientific">Mizuhopecten yessoensis</name>
    <name type="common">Japanese scallop</name>
    <name type="synonym">Patinopecten yessoensis</name>
    <dbReference type="NCBI Taxonomy" id="6573"/>
    <lineage>
        <taxon>Eukaryota</taxon>
        <taxon>Metazoa</taxon>
        <taxon>Spiralia</taxon>
        <taxon>Lophotrochozoa</taxon>
        <taxon>Mollusca</taxon>
        <taxon>Bivalvia</taxon>
        <taxon>Autobranchia</taxon>
        <taxon>Pteriomorphia</taxon>
        <taxon>Pectinida</taxon>
        <taxon>Pectinoidea</taxon>
        <taxon>Pectinidae</taxon>
        <taxon>Mizuhopecten</taxon>
    </lineage>
</organism>
<evidence type="ECO:0000313" key="4">
    <source>
        <dbReference type="Proteomes" id="UP000242188"/>
    </source>
</evidence>
<gene>
    <name evidence="3" type="ORF">KP79_PYT23333</name>
</gene>
<sequence length="249" mass="28677">MKGQMQVLPPTVLFHDDQEFHDYKMRDYHRPSLDSISENNDDNNNENSKDCSSSSLVGTPLITITGCDVHDDNGNGSASNNTSPVNNLTGSDSDLSRLKLTATRLRLGTRRASYVEWREKYLDRPRRRSKPDLKLDFDENGNDSDKLTDERKERINDALGWLRTELEEMRSQDQALARTLLSLRHDIHQLKLQRSCDAHKDMLEEMTLDMEDMHELREISDSPSDVLENPFKHLGVTPMNLSARRFSIF</sequence>
<comment type="caution">
    <text evidence="3">The sequence shown here is derived from an EMBL/GenBank/DDBJ whole genome shotgun (WGS) entry which is preliminary data.</text>
</comment>
<accession>A0A210PPW2</accession>
<evidence type="ECO:0008006" key="5">
    <source>
        <dbReference type="Google" id="ProtNLM"/>
    </source>
</evidence>
<dbReference type="InterPro" id="IPR051771">
    <property type="entry name" value="FAM167_domain"/>
</dbReference>
<feature type="region of interest" description="Disordered" evidence="2">
    <location>
        <begin position="31"/>
        <end position="55"/>
    </location>
</feature>
<comment type="similarity">
    <text evidence="1">Belongs to the FAM167 (SEC) family.</text>
</comment>
<dbReference type="InterPro" id="IPR024280">
    <property type="entry name" value="FAM167"/>
</dbReference>
<dbReference type="OrthoDB" id="5965452at2759"/>
<dbReference type="Pfam" id="PF11652">
    <property type="entry name" value="FAM167"/>
    <property type="match status" value="1"/>
</dbReference>
<keyword evidence="4" id="KW-1185">Reference proteome</keyword>
<dbReference type="EMBL" id="NEDP02005563">
    <property type="protein sequence ID" value="OWF38540.1"/>
    <property type="molecule type" value="Genomic_DNA"/>
</dbReference>
<dbReference type="PANTHER" id="PTHR32289">
    <property type="entry name" value="PROTEIN FAM167A"/>
    <property type="match status" value="1"/>
</dbReference>
<name>A0A210PPW2_MIZYE</name>
<evidence type="ECO:0000313" key="3">
    <source>
        <dbReference type="EMBL" id="OWF38540.1"/>
    </source>
</evidence>
<dbReference type="PANTHER" id="PTHR32289:SF1">
    <property type="entry name" value="PROTEIN FAM167A-LIKE"/>
    <property type="match status" value="1"/>
</dbReference>
<reference evidence="3 4" key="1">
    <citation type="journal article" date="2017" name="Nat. Ecol. Evol.">
        <title>Scallop genome provides insights into evolution of bilaterian karyotype and development.</title>
        <authorList>
            <person name="Wang S."/>
            <person name="Zhang J."/>
            <person name="Jiao W."/>
            <person name="Li J."/>
            <person name="Xun X."/>
            <person name="Sun Y."/>
            <person name="Guo X."/>
            <person name="Huan P."/>
            <person name="Dong B."/>
            <person name="Zhang L."/>
            <person name="Hu X."/>
            <person name="Sun X."/>
            <person name="Wang J."/>
            <person name="Zhao C."/>
            <person name="Wang Y."/>
            <person name="Wang D."/>
            <person name="Huang X."/>
            <person name="Wang R."/>
            <person name="Lv J."/>
            <person name="Li Y."/>
            <person name="Zhang Z."/>
            <person name="Liu B."/>
            <person name="Lu W."/>
            <person name="Hui Y."/>
            <person name="Liang J."/>
            <person name="Zhou Z."/>
            <person name="Hou R."/>
            <person name="Li X."/>
            <person name="Liu Y."/>
            <person name="Li H."/>
            <person name="Ning X."/>
            <person name="Lin Y."/>
            <person name="Zhao L."/>
            <person name="Xing Q."/>
            <person name="Dou J."/>
            <person name="Li Y."/>
            <person name="Mao J."/>
            <person name="Guo H."/>
            <person name="Dou H."/>
            <person name="Li T."/>
            <person name="Mu C."/>
            <person name="Jiang W."/>
            <person name="Fu Q."/>
            <person name="Fu X."/>
            <person name="Miao Y."/>
            <person name="Liu J."/>
            <person name="Yu Q."/>
            <person name="Li R."/>
            <person name="Liao H."/>
            <person name="Li X."/>
            <person name="Kong Y."/>
            <person name="Jiang Z."/>
            <person name="Chourrout D."/>
            <person name="Li R."/>
            <person name="Bao Z."/>
        </authorList>
    </citation>
    <scope>NUCLEOTIDE SEQUENCE [LARGE SCALE GENOMIC DNA]</scope>
    <source>
        <strain evidence="3 4">PY_sf001</strain>
    </source>
</reference>
<evidence type="ECO:0000256" key="1">
    <source>
        <dbReference type="ARBA" id="ARBA00005489"/>
    </source>
</evidence>
<dbReference type="Proteomes" id="UP000242188">
    <property type="component" value="Unassembled WGS sequence"/>
</dbReference>
<feature type="region of interest" description="Disordered" evidence="2">
    <location>
        <begin position="74"/>
        <end position="93"/>
    </location>
</feature>
<proteinExistence type="inferred from homology"/>